<dbReference type="InterPro" id="IPR013108">
    <property type="entry name" value="Amidohydro_3"/>
</dbReference>
<feature type="region of interest" description="Disordered" evidence="1">
    <location>
        <begin position="143"/>
        <end position="166"/>
    </location>
</feature>
<dbReference type="SUPFAM" id="SSF51338">
    <property type="entry name" value="Composite domain of metallo-dependent hydrolases"/>
    <property type="match status" value="1"/>
</dbReference>
<sequence>MSFVQGRRFARFAVLSASIVLPLSLSSCRTGVPDADAAQIIFTNADVVTMNESQPSAQAVSVKAGKILAVGSTEDLTRKYKGQATQIVDLHGKTLLPGFIDPHSHFMNALQISAWANVTAPPVGPVKSIPDIIAVLKEHQAKQKIAKGNGSSDTATTATNWRKSVN</sequence>
<dbReference type="Gene3D" id="3.10.310.70">
    <property type="match status" value="1"/>
</dbReference>
<comment type="caution">
    <text evidence="3">The sequence shown here is derived from an EMBL/GenBank/DDBJ whole genome shotgun (WGS) entry which is preliminary data.</text>
</comment>
<dbReference type="GO" id="GO:0016810">
    <property type="term" value="F:hydrolase activity, acting on carbon-nitrogen (but not peptide) bonds"/>
    <property type="evidence" value="ECO:0007669"/>
    <property type="project" value="InterPro"/>
</dbReference>
<feature type="compositionally biased region" description="Polar residues" evidence="1">
    <location>
        <begin position="149"/>
        <end position="166"/>
    </location>
</feature>
<dbReference type="EMBL" id="JACCCU010000001">
    <property type="protein sequence ID" value="NYF88080.1"/>
    <property type="molecule type" value="Genomic_DNA"/>
</dbReference>
<feature type="domain" description="Amidohydrolase 3" evidence="2">
    <location>
        <begin position="86"/>
        <end position="161"/>
    </location>
</feature>
<dbReference type="Pfam" id="PF07969">
    <property type="entry name" value="Amidohydro_3"/>
    <property type="match status" value="1"/>
</dbReference>
<dbReference type="Gene3D" id="3.20.20.140">
    <property type="entry name" value="Metal-dependent hydrolases"/>
    <property type="match status" value="1"/>
</dbReference>
<dbReference type="PANTHER" id="PTHR22642:SF2">
    <property type="entry name" value="PROTEIN LONG AFTER FAR-RED 3"/>
    <property type="match status" value="1"/>
</dbReference>
<dbReference type="PANTHER" id="PTHR22642">
    <property type="entry name" value="IMIDAZOLONEPROPIONASE"/>
    <property type="match status" value="1"/>
</dbReference>
<evidence type="ECO:0000256" key="1">
    <source>
        <dbReference type="SAM" id="MobiDB-lite"/>
    </source>
</evidence>
<evidence type="ECO:0000313" key="4">
    <source>
        <dbReference type="Proteomes" id="UP000564385"/>
    </source>
</evidence>
<proteinExistence type="predicted"/>
<accession>A0A852V8Q2</accession>
<dbReference type="Gene3D" id="2.30.40.10">
    <property type="entry name" value="Urease, subunit C, domain 1"/>
    <property type="match status" value="1"/>
</dbReference>
<dbReference type="InterPro" id="IPR011059">
    <property type="entry name" value="Metal-dep_hydrolase_composite"/>
</dbReference>
<dbReference type="Proteomes" id="UP000564385">
    <property type="component" value="Unassembled WGS sequence"/>
</dbReference>
<gene>
    <name evidence="3" type="ORF">HDF08_000147</name>
</gene>
<dbReference type="PROSITE" id="PS51257">
    <property type="entry name" value="PROKAR_LIPOPROTEIN"/>
    <property type="match status" value="1"/>
</dbReference>
<name>A0A852V8Q2_9BACT</name>
<dbReference type="AlphaFoldDB" id="A0A852V8Q2"/>
<organism evidence="3 4">
    <name type="scientific">Tunturiibacter lichenicola</name>
    <dbReference type="NCBI Taxonomy" id="2051959"/>
    <lineage>
        <taxon>Bacteria</taxon>
        <taxon>Pseudomonadati</taxon>
        <taxon>Acidobacteriota</taxon>
        <taxon>Terriglobia</taxon>
        <taxon>Terriglobales</taxon>
        <taxon>Acidobacteriaceae</taxon>
        <taxon>Tunturiibacter</taxon>
    </lineage>
</organism>
<reference evidence="3 4" key="1">
    <citation type="submission" date="2020-07" db="EMBL/GenBank/DDBJ databases">
        <title>Genomic Encyclopedia of Type Strains, Phase IV (KMG-V): Genome sequencing to study the core and pangenomes of soil and plant-associated prokaryotes.</title>
        <authorList>
            <person name="Whitman W."/>
        </authorList>
    </citation>
    <scope>NUCLEOTIDE SEQUENCE [LARGE SCALE GENOMIC DNA]</scope>
    <source>
        <strain evidence="3 4">M8UP22</strain>
    </source>
</reference>
<protein>
    <submittedName>
        <fullName evidence="3">Amidohydrolase YtcJ</fullName>
    </submittedName>
</protein>
<evidence type="ECO:0000313" key="3">
    <source>
        <dbReference type="EMBL" id="NYF88080.1"/>
    </source>
</evidence>
<evidence type="ECO:0000259" key="2">
    <source>
        <dbReference type="Pfam" id="PF07969"/>
    </source>
</evidence>